<dbReference type="AlphaFoldDB" id="A0A0E9SJQ1"/>
<dbReference type="EMBL" id="GBXM01067687">
    <property type="protein sequence ID" value="JAH40890.1"/>
    <property type="molecule type" value="Transcribed_RNA"/>
</dbReference>
<reference evidence="2" key="2">
    <citation type="journal article" date="2015" name="Fish Shellfish Immunol.">
        <title>Early steps in the European eel (Anguilla anguilla)-Vibrio vulnificus interaction in the gills: Role of the RtxA13 toxin.</title>
        <authorList>
            <person name="Callol A."/>
            <person name="Pajuelo D."/>
            <person name="Ebbesson L."/>
            <person name="Teles M."/>
            <person name="MacKenzie S."/>
            <person name="Amaro C."/>
        </authorList>
    </citation>
    <scope>NUCLEOTIDE SEQUENCE</scope>
</reference>
<keyword evidence="1" id="KW-1133">Transmembrane helix</keyword>
<protein>
    <submittedName>
        <fullName evidence="2">Uncharacterized protein</fullName>
    </submittedName>
</protein>
<name>A0A0E9SJQ1_ANGAN</name>
<evidence type="ECO:0000256" key="1">
    <source>
        <dbReference type="SAM" id="Phobius"/>
    </source>
</evidence>
<feature type="transmembrane region" description="Helical" evidence="1">
    <location>
        <begin position="21"/>
        <end position="43"/>
    </location>
</feature>
<keyword evidence="1" id="KW-0472">Membrane</keyword>
<reference evidence="2" key="1">
    <citation type="submission" date="2014-11" db="EMBL/GenBank/DDBJ databases">
        <authorList>
            <person name="Amaro Gonzalez C."/>
        </authorList>
    </citation>
    <scope>NUCLEOTIDE SEQUENCE</scope>
</reference>
<keyword evidence="1" id="KW-0812">Transmembrane</keyword>
<accession>A0A0E9SJQ1</accession>
<proteinExistence type="predicted"/>
<evidence type="ECO:0000313" key="2">
    <source>
        <dbReference type="EMBL" id="JAH40890.1"/>
    </source>
</evidence>
<sequence length="51" mass="6301">MLLLSSNSTEYFKRIEYCISSSVFFFSVYMLIVYHFLTFYKLVMMWNGWYT</sequence>
<organism evidence="2">
    <name type="scientific">Anguilla anguilla</name>
    <name type="common">European freshwater eel</name>
    <name type="synonym">Muraena anguilla</name>
    <dbReference type="NCBI Taxonomy" id="7936"/>
    <lineage>
        <taxon>Eukaryota</taxon>
        <taxon>Metazoa</taxon>
        <taxon>Chordata</taxon>
        <taxon>Craniata</taxon>
        <taxon>Vertebrata</taxon>
        <taxon>Euteleostomi</taxon>
        <taxon>Actinopterygii</taxon>
        <taxon>Neopterygii</taxon>
        <taxon>Teleostei</taxon>
        <taxon>Anguilliformes</taxon>
        <taxon>Anguillidae</taxon>
        <taxon>Anguilla</taxon>
    </lineage>
</organism>